<reference evidence="1" key="1">
    <citation type="submission" date="2019-07" db="EMBL/GenBank/DDBJ databases">
        <title>The discovery of a new lineage B mimivirus raises questions about particles surface fibrils.</title>
        <authorList>
            <person name="Silva L.K.S."/>
            <person name="Rodrigues R.A.L."/>
            <person name="Andrade A.C.S.P."/>
            <person name="Hikida H."/>
            <person name="Andreani J."/>
            <person name="Levasseur A."/>
            <person name="La Scola B."/>
            <person name="Abrahao J.S."/>
        </authorList>
    </citation>
    <scope>NUCLEOTIDE SEQUENCE</scope>
    <source>
        <strain evidence="1">B60</strain>
    </source>
</reference>
<sequence length="222" mass="26948">MEKYIITQQFLDELFNNNDTNKFYNLIISKIKPHDFEKILYWCKQYDNTNFNNILFNAFNNKNIIINDYFLKYCVKISYQKLIEFLIEHVLNIKQYPQLYSSCCYYKNIEPIKFLLKQGFDISYDNYKIFYFGCQNENFEVLKLLLDHGLHIDYNNKNMILGIKNIIFRKNVEIIKLFSSYGVDFSFLNKIYLEERIIKEEEVINILQDHGVNLSKIYRLLF</sequence>
<dbReference type="SUPFAM" id="SSF48403">
    <property type="entry name" value="Ankyrin repeat"/>
    <property type="match status" value="1"/>
</dbReference>
<name>A0A6G6ADV3_9VIRU</name>
<evidence type="ECO:0000313" key="1">
    <source>
        <dbReference type="EMBL" id="QID06623.1"/>
    </source>
</evidence>
<dbReference type="EMBL" id="MN175499">
    <property type="protein sequence ID" value="QID06623.1"/>
    <property type="molecule type" value="Genomic_DNA"/>
</dbReference>
<dbReference type="Gene3D" id="1.25.40.20">
    <property type="entry name" value="Ankyrin repeat-containing domain"/>
    <property type="match status" value="1"/>
</dbReference>
<protein>
    <submittedName>
        <fullName evidence="1">Ankyrin repeat-containing protein</fullName>
    </submittedName>
</protein>
<accession>A0A6G6ADV3</accession>
<organism evidence="1">
    <name type="scientific">Borely moumouvirus</name>
    <dbReference type="NCBI Taxonomy" id="2712067"/>
    <lineage>
        <taxon>Viruses</taxon>
        <taxon>Varidnaviria</taxon>
        <taxon>Bamfordvirae</taxon>
        <taxon>Nucleocytoviricota</taxon>
        <taxon>Megaviricetes</taxon>
        <taxon>Imitervirales</taxon>
        <taxon>Mimiviridae</taxon>
        <taxon>Megamimivirinae</taxon>
        <taxon>Moumouvirus</taxon>
    </lineage>
</organism>
<dbReference type="InterPro" id="IPR036770">
    <property type="entry name" value="Ankyrin_rpt-contain_sf"/>
</dbReference>
<proteinExistence type="predicted"/>